<dbReference type="InterPro" id="IPR016035">
    <property type="entry name" value="Acyl_Trfase/lysoPLipase"/>
</dbReference>
<evidence type="ECO:0000256" key="3">
    <source>
        <dbReference type="ARBA" id="ARBA00023098"/>
    </source>
</evidence>
<feature type="domain" description="PNPLA" evidence="5">
    <location>
        <begin position="1"/>
        <end position="156"/>
    </location>
</feature>
<organism evidence="6">
    <name type="scientific">candidate division TA06 bacterium ADurb.Bin131</name>
    <dbReference type="NCBI Taxonomy" id="1852827"/>
    <lineage>
        <taxon>Bacteria</taxon>
        <taxon>Bacteria division TA06</taxon>
    </lineage>
</organism>
<dbReference type="Gene3D" id="3.40.1090.10">
    <property type="entry name" value="Cytosolic phospholipase A2 catalytic domain"/>
    <property type="match status" value="1"/>
</dbReference>
<proteinExistence type="predicted"/>
<dbReference type="PANTHER" id="PTHR14226">
    <property type="entry name" value="NEUROPATHY TARGET ESTERASE/SWISS CHEESE D.MELANOGASTER"/>
    <property type="match status" value="1"/>
</dbReference>
<keyword evidence="3" id="KW-0443">Lipid metabolism</keyword>
<name>A0A1V6C4T4_UNCT6</name>
<evidence type="ECO:0000313" key="6">
    <source>
        <dbReference type="EMBL" id="OQB71865.1"/>
    </source>
</evidence>
<evidence type="ECO:0000256" key="4">
    <source>
        <dbReference type="PROSITE-ProRule" id="PRU01161"/>
    </source>
</evidence>
<dbReference type="Pfam" id="PF01734">
    <property type="entry name" value="Patatin"/>
    <property type="match status" value="1"/>
</dbReference>
<dbReference type="EMBL" id="MWDQ01000148">
    <property type="protein sequence ID" value="OQB71865.1"/>
    <property type="molecule type" value="Genomic_DNA"/>
</dbReference>
<dbReference type="Proteomes" id="UP000485562">
    <property type="component" value="Unassembled WGS sequence"/>
</dbReference>
<protein>
    <submittedName>
        <fullName evidence="6">NTE family protein RssA</fullName>
    </submittedName>
</protein>
<dbReference type="GO" id="GO:0016042">
    <property type="term" value="P:lipid catabolic process"/>
    <property type="evidence" value="ECO:0007669"/>
    <property type="project" value="UniProtKB-KW"/>
</dbReference>
<evidence type="ECO:0000259" key="5">
    <source>
        <dbReference type="PROSITE" id="PS51635"/>
    </source>
</evidence>
<dbReference type="SUPFAM" id="SSF52151">
    <property type="entry name" value="FabD/lysophospholipase-like"/>
    <property type="match status" value="1"/>
</dbReference>
<keyword evidence="2" id="KW-0442">Lipid degradation</keyword>
<evidence type="ECO:0000256" key="1">
    <source>
        <dbReference type="ARBA" id="ARBA00022801"/>
    </source>
</evidence>
<dbReference type="InterPro" id="IPR002641">
    <property type="entry name" value="PNPLA_dom"/>
</dbReference>
<dbReference type="PROSITE" id="PS51635">
    <property type="entry name" value="PNPLA"/>
    <property type="match status" value="1"/>
</dbReference>
<feature type="short sequence motif" description="DGA/G" evidence="4">
    <location>
        <begin position="143"/>
        <end position="145"/>
    </location>
</feature>
<accession>A0A1V6C4T4</accession>
<dbReference type="AlphaFoldDB" id="A0A1V6C4T4"/>
<evidence type="ECO:0000256" key="2">
    <source>
        <dbReference type="ARBA" id="ARBA00022963"/>
    </source>
</evidence>
<dbReference type="InterPro" id="IPR050301">
    <property type="entry name" value="NTE"/>
</dbReference>
<dbReference type="GO" id="GO:0016787">
    <property type="term" value="F:hydrolase activity"/>
    <property type="evidence" value="ECO:0007669"/>
    <property type="project" value="UniProtKB-KW"/>
</dbReference>
<sequence>MGAIVGGGYALFKDIKFLKNRALQLAKRKELQDIEKSFDWNTISHKKNFHKPASFFKSLYLWNSQAFKKSVLQSGGIKSLIEEFFENKTFAETKIPYFSIATELETGQEVIFKEGPLVEAILSSCAIPGFFPPVEISGKTFVDGGVTSLVPVSAAKKIGAKKVIAVNVEKNLEPRKFKTGIDILMRMDEIRAHQITESNLLLADVVISPPIGDIQWYQFSRTEECIEAGRISAEQNLSLLKKIFGKKWHFFFKTGSTLDS</sequence>
<comment type="caution">
    <text evidence="6">The sequence shown here is derived from an EMBL/GenBank/DDBJ whole genome shotgun (WGS) entry which is preliminary data.</text>
</comment>
<comment type="caution">
    <text evidence="4">Lacks conserved residue(s) required for the propagation of feature annotation.</text>
</comment>
<reference evidence="6" key="1">
    <citation type="submission" date="2017-02" db="EMBL/GenBank/DDBJ databases">
        <title>Delving into the versatile metabolic prowess of the omnipresent phylum Bacteroidetes.</title>
        <authorList>
            <person name="Nobu M.K."/>
            <person name="Mei R."/>
            <person name="Narihiro T."/>
            <person name="Kuroda K."/>
            <person name="Liu W.-T."/>
        </authorList>
    </citation>
    <scope>NUCLEOTIDE SEQUENCE</scope>
    <source>
        <strain evidence="6">ADurb.Bin131</strain>
    </source>
</reference>
<keyword evidence="1" id="KW-0378">Hydrolase</keyword>
<gene>
    <name evidence="6" type="primary">rssA</name>
    <name evidence="6" type="ORF">BWX89_01594</name>
</gene>
<dbReference type="PANTHER" id="PTHR14226:SF29">
    <property type="entry name" value="NEUROPATHY TARGET ESTERASE SWS"/>
    <property type="match status" value="1"/>
</dbReference>